<dbReference type="AlphaFoldDB" id="A0A835RG60"/>
<protein>
    <recommendedName>
        <fullName evidence="6">HTH La-type RNA-binding domain-containing protein</fullName>
    </recommendedName>
</protein>
<dbReference type="GO" id="GO:0005634">
    <property type="term" value="C:nucleus"/>
    <property type="evidence" value="ECO:0007669"/>
    <property type="project" value="UniProtKB-SubCell"/>
</dbReference>
<dbReference type="InterPro" id="IPR045180">
    <property type="entry name" value="La_dom_prot"/>
</dbReference>
<proteinExistence type="predicted"/>
<name>A0A835RG60_VANPL</name>
<dbReference type="EMBL" id="JADCNL010000004">
    <property type="protein sequence ID" value="KAG0485582.1"/>
    <property type="molecule type" value="Genomic_DNA"/>
</dbReference>
<comment type="subcellular location">
    <subcellularLocation>
        <location evidence="1">Nucleus</location>
    </subcellularLocation>
</comment>
<dbReference type="OrthoDB" id="417797at2759"/>
<dbReference type="InterPro" id="IPR036388">
    <property type="entry name" value="WH-like_DNA-bd_sf"/>
</dbReference>
<dbReference type="InterPro" id="IPR002344">
    <property type="entry name" value="Lupus_La"/>
</dbReference>
<keyword evidence="3" id="KW-0539">Nucleus</keyword>
<reference evidence="7 8" key="1">
    <citation type="journal article" date="2020" name="Nat. Food">
        <title>A phased Vanilla planifolia genome enables genetic improvement of flavour and production.</title>
        <authorList>
            <person name="Hasing T."/>
            <person name="Tang H."/>
            <person name="Brym M."/>
            <person name="Khazi F."/>
            <person name="Huang T."/>
            <person name="Chambers A.H."/>
        </authorList>
    </citation>
    <scope>NUCLEOTIDE SEQUENCE [LARGE SCALE GENOMIC DNA]</scope>
    <source>
        <tissue evidence="7">Leaf</tissue>
    </source>
</reference>
<dbReference type="PANTHER" id="PTHR22792:SF159">
    <property type="entry name" value="LA-RELATED PROTEIN 1B-RELATED"/>
    <property type="match status" value="1"/>
</dbReference>
<dbReference type="PANTHER" id="PTHR22792">
    <property type="entry name" value="LUPUS LA PROTEIN-RELATED"/>
    <property type="match status" value="1"/>
</dbReference>
<dbReference type="PRINTS" id="PR00302">
    <property type="entry name" value="LUPUSLA"/>
</dbReference>
<evidence type="ECO:0000259" key="6">
    <source>
        <dbReference type="PROSITE" id="PS50961"/>
    </source>
</evidence>
<evidence type="ECO:0000256" key="5">
    <source>
        <dbReference type="SAM" id="MobiDB-lite"/>
    </source>
</evidence>
<keyword evidence="2 4" id="KW-0694">RNA-binding</keyword>
<evidence type="ECO:0000256" key="1">
    <source>
        <dbReference type="ARBA" id="ARBA00004123"/>
    </source>
</evidence>
<dbReference type="InterPro" id="IPR036390">
    <property type="entry name" value="WH_DNA-bd_sf"/>
</dbReference>
<dbReference type="GO" id="GO:0003729">
    <property type="term" value="F:mRNA binding"/>
    <property type="evidence" value="ECO:0007669"/>
    <property type="project" value="TreeGrafter"/>
</dbReference>
<evidence type="ECO:0000256" key="2">
    <source>
        <dbReference type="ARBA" id="ARBA00022884"/>
    </source>
</evidence>
<accession>A0A835RG60</accession>
<organism evidence="7 8">
    <name type="scientific">Vanilla planifolia</name>
    <name type="common">Vanilla</name>
    <dbReference type="NCBI Taxonomy" id="51239"/>
    <lineage>
        <taxon>Eukaryota</taxon>
        <taxon>Viridiplantae</taxon>
        <taxon>Streptophyta</taxon>
        <taxon>Embryophyta</taxon>
        <taxon>Tracheophyta</taxon>
        <taxon>Spermatophyta</taxon>
        <taxon>Magnoliopsida</taxon>
        <taxon>Liliopsida</taxon>
        <taxon>Asparagales</taxon>
        <taxon>Orchidaceae</taxon>
        <taxon>Vanilloideae</taxon>
        <taxon>Vanilleae</taxon>
        <taxon>Vanilla</taxon>
    </lineage>
</organism>
<keyword evidence="8" id="KW-1185">Reference proteome</keyword>
<dbReference type="GO" id="GO:1990904">
    <property type="term" value="C:ribonucleoprotein complex"/>
    <property type="evidence" value="ECO:0007669"/>
    <property type="project" value="InterPro"/>
</dbReference>
<sequence>MEPQVRVPSPPPPPASGAHQSAVDHFLEASSASPSIADMLMVDDESQGLVEKLQPPAAASTPIVEEVNGSSGGAVLSDDLRDKIVRQVEYYFSDENLPNDKFLLKQMRKDKEGYVPIAIISSFRKMKSLPRILRSSRLH</sequence>
<evidence type="ECO:0000256" key="4">
    <source>
        <dbReference type="PROSITE-ProRule" id="PRU00332"/>
    </source>
</evidence>
<dbReference type="GO" id="GO:0006396">
    <property type="term" value="P:RNA processing"/>
    <property type="evidence" value="ECO:0007669"/>
    <property type="project" value="InterPro"/>
</dbReference>
<dbReference type="SUPFAM" id="SSF46785">
    <property type="entry name" value="Winged helix' DNA-binding domain"/>
    <property type="match status" value="1"/>
</dbReference>
<dbReference type="SMART" id="SM00715">
    <property type="entry name" value="LA"/>
    <property type="match status" value="1"/>
</dbReference>
<dbReference type="Proteomes" id="UP000636800">
    <property type="component" value="Unassembled WGS sequence"/>
</dbReference>
<dbReference type="PROSITE" id="PS50961">
    <property type="entry name" value="HTH_LA"/>
    <property type="match status" value="1"/>
</dbReference>
<evidence type="ECO:0000256" key="3">
    <source>
        <dbReference type="ARBA" id="ARBA00023242"/>
    </source>
</evidence>
<evidence type="ECO:0000313" key="8">
    <source>
        <dbReference type="Proteomes" id="UP000636800"/>
    </source>
</evidence>
<gene>
    <name evidence="7" type="ORF">HPP92_009661</name>
</gene>
<dbReference type="InterPro" id="IPR006630">
    <property type="entry name" value="La_HTH"/>
</dbReference>
<feature type="domain" description="HTH La-type RNA-binding" evidence="6">
    <location>
        <begin position="74"/>
        <end position="139"/>
    </location>
</feature>
<dbReference type="Pfam" id="PF05383">
    <property type="entry name" value="La"/>
    <property type="match status" value="1"/>
</dbReference>
<evidence type="ECO:0000313" key="7">
    <source>
        <dbReference type="EMBL" id="KAG0485582.1"/>
    </source>
</evidence>
<feature type="region of interest" description="Disordered" evidence="5">
    <location>
        <begin position="1"/>
        <end position="21"/>
    </location>
</feature>
<comment type="caution">
    <text evidence="7">The sequence shown here is derived from an EMBL/GenBank/DDBJ whole genome shotgun (WGS) entry which is preliminary data.</text>
</comment>
<dbReference type="Gene3D" id="1.10.10.10">
    <property type="entry name" value="Winged helix-like DNA-binding domain superfamily/Winged helix DNA-binding domain"/>
    <property type="match status" value="1"/>
</dbReference>